<evidence type="ECO:0000256" key="1">
    <source>
        <dbReference type="SAM" id="MobiDB-lite"/>
    </source>
</evidence>
<protein>
    <recommendedName>
        <fullName evidence="2">DUSP domain-containing protein</fullName>
    </recommendedName>
</protein>
<evidence type="ECO:0000313" key="4">
    <source>
        <dbReference type="Proteomes" id="UP001295684"/>
    </source>
</evidence>
<dbReference type="InterPro" id="IPR006615">
    <property type="entry name" value="Pept_C19_DUSP"/>
</dbReference>
<sequence length="469" mass="55226">MENKKIFRRNRTRRKTMPPETLPLPPKPTEKALNNLTEVRELILQLQRPLMIKMKQFEEKITKLDLLYSELKKERYKKYIKRAVKKKVCDKRLSFSAATFRTKSTFTGLKCEERTKIKKSPLEFKNTPIINKAVTKVEIDMTDYEKRSKKIKSSRSIDNVHKRLSKTESLSNISKGSNIGLNTVNKIKKVKTYSIKSKLEIEKNHSSRILMNSQKVDKLHLDIIRKIKKNTVKSNNTSELHKKLEMSKTDSSQDMSQFNNLFVPAQLCDCESSKSINPSINDTCGGYCKNLSAKEQIEFLRKTFEIPRYIREAQEYAISAEWWRSWCDYINIEFQTIRSIEFNNENQLLKLFANSHKTSLNLKSYKNPDSKNCDVEFESNPLCKNPSGLIKDISDQSWNSQILEDSYCRPHKIKNKEIVDINTFVEYSKKDKIYKLKDNLKEIYDYVKVDSNAWAYFKHWYDCDYEILV</sequence>
<evidence type="ECO:0000259" key="2">
    <source>
        <dbReference type="PROSITE" id="PS51283"/>
    </source>
</evidence>
<feature type="domain" description="DUSP" evidence="2">
    <location>
        <begin position="291"/>
        <end position="469"/>
    </location>
</feature>
<keyword evidence="4" id="KW-1185">Reference proteome</keyword>
<organism evidence="3 4">
    <name type="scientific">Euplotes crassus</name>
    <dbReference type="NCBI Taxonomy" id="5936"/>
    <lineage>
        <taxon>Eukaryota</taxon>
        <taxon>Sar</taxon>
        <taxon>Alveolata</taxon>
        <taxon>Ciliophora</taxon>
        <taxon>Intramacronucleata</taxon>
        <taxon>Spirotrichea</taxon>
        <taxon>Hypotrichia</taxon>
        <taxon>Euplotida</taxon>
        <taxon>Euplotidae</taxon>
        <taxon>Moneuplotes</taxon>
    </lineage>
</organism>
<feature type="region of interest" description="Disordered" evidence="1">
    <location>
        <begin position="1"/>
        <end position="27"/>
    </location>
</feature>
<accession>A0AAD1UEM9</accession>
<dbReference type="Gene3D" id="3.30.2230.10">
    <property type="entry name" value="DUSP-like"/>
    <property type="match status" value="1"/>
</dbReference>
<dbReference type="Proteomes" id="UP001295684">
    <property type="component" value="Unassembled WGS sequence"/>
</dbReference>
<name>A0AAD1UEM9_EUPCR</name>
<dbReference type="InterPro" id="IPR035927">
    <property type="entry name" value="DUSP-like_sf"/>
</dbReference>
<gene>
    <name evidence="3" type="ORF">ECRASSUSDP1_LOCUS6730</name>
</gene>
<dbReference type="PROSITE" id="PS51283">
    <property type="entry name" value="DUSP"/>
    <property type="match status" value="1"/>
</dbReference>
<proteinExistence type="predicted"/>
<dbReference type="SUPFAM" id="SSF143791">
    <property type="entry name" value="DUSP-like"/>
    <property type="match status" value="1"/>
</dbReference>
<dbReference type="EMBL" id="CAMPGE010006534">
    <property type="protein sequence ID" value="CAI2365389.1"/>
    <property type="molecule type" value="Genomic_DNA"/>
</dbReference>
<dbReference type="Pfam" id="PF06337">
    <property type="entry name" value="DUSP"/>
    <property type="match status" value="1"/>
</dbReference>
<dbReference type="GO" id="GO:0004843">
    <property type="term" value="F:cysteine-type deubiquitinase activity"/>
    <property type="evidence" value="ECO:0007669"/>
    <property type="project" value="InterPro"/>
</dbReference>
<comment type="caution">
    <text evidence="3">The sequence shown here is derived from an EMBL/GenBank/DDBJ whole genome shotgun (WGS) entry which is preliminary data.</text>
</comment>
<reference evidence="3" key="1">
    <citation type="submission" date="2023-07" db="EMBL/GenBank/DDBJ databases">
        <authorList>
            <consortium name="AG Swart"/>
            <person name="Singh M."/>
            <person name="Singh A."/>
            <person name="Seah K."/>
            <person name="Emmerich C."/>
        </authorList>
    </citation>
    <scope>NUCLEOTIDE SEQUENCE</scope>
    <source>
        <strain evidence="3">DP1</strain>
    </source>
</reference>
<feature type="compositionally biased region" description="Basic residues" evidence="1">
    <location>
        <begin position="1"/>
        <end position="16"/>
    </location>
</feature>
<evidence type="ECO:0000313" key="3">
    <source>
        <dbReference type="EMBL" id="CAI2365389.1"/>
    </source>
</evidence>
<dbReference type="AlphaFoldDB" id="A0AAD1UEM9"/>